<gene>
    <name evidence="1" type="ORF">DEBURN_LOCUS2887</name>
</gene>
<proteinExistence type="predicted"/>
<reference evidence="1" key="1">
    <citation type="submission" date="2021-06" db="EMBL/GenBank/DDBJ databases">
        <authorList>
            <person name="Kallberg Y."/>
            <person name="Tangrot J."/>
            <person name="Rosling A."/>
        </authorList>
    </citation>
    <scope>NUCLEOTIDE SEQUENCE</scope>
    <source>
        <strain evidence="1">AZ414A</strain>
    </source>
</reference>
<dbReference type="OrthoDB" id="5978586at2759"/>
<evidence type="ECO:0000313" key="2">
    <source>
        <dbReference type="Proteomes" id="UP000789706"/>
    </source>
</evidence>
<comment type="caution">
    <text evidence="1">The sequence shown here is derived from an EMBL/GenBank/DDBJ whole genome shotgun (WGS) entry which is preliminary data.</text>
</comment>
<organism evidence="1 2">
    <name type="scientific">Diversispora eburnea</name>
    <dbReference type="NCBI Taxonomy" id="1213867"/>
    <lineage>
        <taxon>Eukaryota</taxon>
        <taxon>Fungi</taxon>
        <taxon>Fungi incertae sedis</taxon>
        <taxon>Mucoromycota</taxon>
        <taxon>Glomeromycotina</taxon>
        <taxon>Glomeromycetes</taxon>
        <taxon>Diversisporales</taxon>
        <taxon>Diversisporaceae</taxon>
        <taxon>Diversispora</taxon>
    </lineage>
</organism>
<keyword evidence="2" id="KW-1185">Reference proteome</keyword>
<dbReference type="EMBL" id="CAJVPK010000168">
    <property type="protein sequence ID" value="CAG8465297.1"/>
    <property type="molecule type" value="Genomic_DNA"/>
</dbReference>
<name>A0A9N8VZ28_9GLOM</name>
<dbReference type="Proteomes" id="UP000789706">
    <property type="component" value="Unassembled WGS sequence"/>
</dbReference>
<accession>A0A9N8VZ28</accession>
<sequence>MCDSYFSEAEAEEWSFLDFYKHRSCQIDFTKSIKREALILKSLEYLFKTGSEKAKSLLDVFKNHRGNCADVDAFWNVIEAILAEQALEMTKANFHEILHGTLDPFLTIQSIFMGATTYTDELFKTAVENLVRILCVLLFCFSQLHTTINEATITTHINSKAHKDSRRSYVAANRNDRQQSLHATMVVADGKKQIIKSLADSIRKHHLSGIFEQHYEQLREIFCGKPVSIIIDKTTDKKARSVINTLFSYRGQTKLILYPNLYEKSVREILQPVMSQIRHNTCCAHIIQLIRYMDYLQRHGIKDIATKSDNRFYSEEHELESNETIENIMSIFNDRNANGLTEIYLAFIHYHSRQFILDTDFFQKETEPIFPLIEARIQQLEIYLTYGTTATDFGNEINNVLSKYNTELSTFIPIFQSAFNAAYNKFSIHFSNHPS</sequence>
<evidence type="ECO:0000313" key="1">
    <source>
        <dbReference type="EMBL" id="CAG8465297.1"/>
    </source>
</evidence>
<dbReference type="AlphaFoldDB" id="A0A9N8VZ28"/>
<protein>
    <submittedName>
        <fullName evidence="1">654_t:CDS:1</fullName>
    </submittedName>
</protein>